<accession>A0A915KRM6</accession>
<sequence length="61" mass="7515">MSDHADQYSKTFTNDWNYTREDHQDFYKCPENRWIRKLMTHQVERAHNKCHKALQLPSHQV</sequence>
<evidence type="ECO:0000313" key="2">
    <source>
        <dbReference type="WBParaSite" id="nRc.2.0.1.t40323-RA"/>
    </source>
</evidence>
<name>A0A915KRM6_ROMCU</name>
<proteinExistence type="predicted"/>
<dbReference type="WBParaSite" id="nRc.2.0.1.t40323-RA">
    <property type="protein sequence ID" value="nRc.2.0.1.t40323-RA"/>
    <property type="gene ID" value="nRc.2.0.1.g40323"/>
</dbReference>
<dbReference type="Proteomes" id="UP000887565">
    <property type="component" value="Unplaced"/>
</dbReference>
<keyword evidence="1" id="KW-1185">Reference proteome</keyword>
<dbReference type="AlphaFoldDB" id="A0A915KRM6"/>
<reference evidence="2" key="1">
    <citation type="submission" date="2022-11" db="UniProtKB">
        <authorList>
            <consortium name="WormBaseParasite"/>
        </authorList>
    </citation>
    <scope>IDENTIFICATION</scope>
</reference>
<organism evidence="1 2">
    <name type="scientific">Romanomermis culicivorax</name>
    <name type="common">Nematode worm</name>
    <dbReference type="NCBI Taxonomy" id="13658"/>
    <lineage>
        <taxon>Eukaryota</taxon>
        <taxon>Metazoa</taxon>
        <taxon>Ecdysozoa</taxon>
        <taxon>Nematoda</taxon>
        <taxon>Enoplea</taxon>
        <taxon>Dorylaimia</taxon>
        <taxon>Mermithida</taxon>
        <taxon>Mermithoidea</taxon>
        <taxon>Mermithidae</taxon>
        <taxon>Romanomermis</taxon>
    </lineage>
</organism>
<protein>
    <submittedName>
        <fullName evidence="2">Uncharacterized protein</fullName>
    </submittedName>
</protein>
<evidence type="ECO:0000313" key="1">
    <source>
        <dbReference type="Proteomes" id="UP000887565"/>
    </source>
</evidence>